<evidence type="ECO:0000259" key="4">
    <source>
        <dbReference type="Pfam" id="PF13193"/>
    </source>
</evidence>
<dbReference type="Gene3D" id="3.30.300.30">
    <property type="match status" value="1"/>
</dbReference>
<feature type="domain" description="AMP-dependent synthetase/ligase" evidence="3">
    <location>
        <begin position="13"/>
        <end position="404"/>
    </location>
</feature>
<dbReference type="Gene3D" id="2.30.38.10">
    <property type="entry name" value="Luciferase, Domain 3"/>
    <property type="match status" value="1"/>
</dbReference>
<dbReference type="PANTHER" id="PTHR24096:SF149">
    <property type="entry name" value="AMP-BINDING DOMAIN-CONTAINING PROTEIN-RELATED"/>
    <property type="match status" value="1"/>
</dbReference>
<dbReference type="Pfam" id="PF13193">
    <property type="entry name" value="AMP-binding_C"/>
    <property type="match status" value="1"/>
</dbReference>
<comment type="caution">
    <text evidence="5">The sequence shown here is derived from an EMBL/GenBank/DDBJ whole genome shotgun (WGS) entry which is preliminary data.</text>
</comment>
<dbReference type="InterPro" id="IPR025110">
    <property type="entry name" value="AMP-bd_C"/>
</dbReference>
<feature type="domain" description="AMP-binding enzyme C-terminal" evidence="4">
    <location>
        <begin position="459"/>
        <end position="532"/>
    </location>
</feature>
<comment type="similarity">
    <text evidence="1">Belongs to the ATP-dependent AMP-binding enzyme family.</text>
</comment>
<dbReference type="PANTHER" id="PTHR24096">
    <property type="entry name" value="LONG-CHAIN-FATTY-ACID--COA LIGASE"/>
    <property type="match status" value="1"/>
</dbReference>
<evidence type="ECO:0000313" key="5">
    <source>
        <dbReference type="EMBL" id="MBO8413913.1"/>
    </source>
</evidence>
<reference evidence="5" key="2">
    <citation type="journal article" date="2021" name="PeerJ">
        <title>Extensive microbial diversity within the chicken gut microbiome revealed by metagenomics and culture.</title>
        <authorList>
            <person name="Gilroy R."/>
            <person name="Ravi A."/>
            <person name="Getino M."/>
            <person name="Pursley I."/>
            <person name="Horton D.L."/>
            <person name="Alikhan N.F."/>
            <person name="Baker D."/>
            <person name="Gharbi K."/>
            <person name="Hall N."/>
            <person name="Watson M."/>
            <person name="Adriaenssens E.M."/>
            <person name="Foster-Nyarko E."/>
            <person name="Jarju S."/>
            <person name="Secka A."/>
            <person name="Antonio M."/>
            <person name="Oren A."/>
            <person name="Chaudhuri R.R."/>
            <person name="La Ragione R."/>
            <person name="Hildebrand F."/>
            <person name="Pallen M.J."/>
        </authorList>
    </citation>
    <scope>NUCLEOTIDE SEQUENCE</scope>
    <source>
        <strain evidence="5">1748</strain>
    </source>
</reference>
<dbReference type="Pfam" id="PF00501">
    <property type="entry name" value="AMP-binding"/>
    <property type="match status" value="1"/>
</dbReference>
<dbReference type="EMBL" id="JADING010000008">
    <property type="protein sequence ID" value="MBO8413913.1"/>
    <property type="molecule type" value="Genomic_DNA"/>
</dbReference>
<protein>
    <submittedName>
        <fullName evidence="5">Acyl--CoA ligase</fullName>
    </submittedName>
</protein>
<dbReference type="Proteomes" id="UP000823629">
    <property type="component" value="Unassembled WGS sequence"/>
</dbReference>
<evidence type="ECO:0000256" key="1">
    <source>
        <dbReference type="ARBA" id="ARBA00006432"/>
    </source>
</evidence>
<organism evidence="5 6">
    <name type="scientific">Candidatus Scatoplasma merdavium</name>
    <dbReference type="NCBI Taxonomy" id="2840932"/>
    <lineage>
        <taxon>Bacteria</taxon>
        <taxon>Bacillati</taxon>
        <taxon>Bacillota</taxon>
        <taxon>Bacilli</taxon>
        <taxon>Bacillales</taxon>
        <taxon>Candidatus Scatoplasma</taxon>
    </lineage>
</organism>
<dbReference type="GO" id="GO:0016405">
    <property type="term" value="F:CoA-ligase activity"/>
    <property type="evidence" value="ECO:0007669"/>
    <property type="project" value="TreeGrafter"/>
</dbReference>
<evidence type="ECO:0000259" key="3">
    <source>
        <dbReference type="Pfam" id="PF00501"/>
    </source>
</evidence>
<evidence type="ECO:0000313" key="6">
    <source>
        <dbReference type="Proteomes" id="UP000823629"/>
    </source>
</evidence>
<dbReference type="InterPro" id="IPR045851">
    <property type="entry name" value="AMP-bd_C_sf"/>
</dbReference>
<reference evidence="5" key="1">
    <citation type="submission" date="2020-10" db="EMBL/GenBank/DDBJ databases">
        <authorList>
            <person name="Gilroy R."/>
        </authorList>
    </citation>
    <scope>NUCLEOTIDE SEQUENCE</scope>
    <source>
        <strain evidence="5">1748</strain>
    </source>
</reference>
<keyword evidence="2 5" id="KW-0436">Ligase</keyword>
<evidence type="ECO:0000256" key="2">
    <source>
        <dbReference type="ARBA" id="ARBA00022598"/>
    </source>
</evidence>
<dbReference type="InterPro" id="IPR000873">
    <property type="entry name" value="AMP-dep_synth/lig_dom"/>
</dbReference>
<name>A0A9D9D8J9_9BACL</name>
<dbReference type="AlphaFoldDB" id="A0A9D9D8J9"/>
<dbReference type="Gene3D" id="3.40.50.980">
    <property type="match status" value="2"/>
</dbReference>
<proteinExistence type="inferred from homology"/>
<accession>A0A9D9D8J9</accession>
<dbReference type="SUPFAM" id="SSF56801">
    <property type="entry name" value="Acetyl-CoA synthetase-like"/>
    <property type="match status" value="1"/>
</dbReference>
<gene>
    <name evidence="5" type="ORF">IAC78_00305</name>
</gene>
<sequence length="545" mass="61569">METKISLYEALKNRVKGHEKEESLYYMSHSFSKSHVLSCINKTAGFLKKNGVNKNSVVTVCLPNIPEAVYSLYAINQIGAIANIVHPLMKKEQLEKTMEKCHSNILIMLDQNYLEFKPLLSKGIKFIVASPVDELPFVYSFMYKKVQKIKKDLKYKDLALPKVSSSSLFLFKDILKEKEYLGYEKLCFEDAIYLHSGGTTGESKTIALSSYALNELANQGLWIIDISKDRIPTYHMMAVLPMFHGFGLCMGIHTLMFNGGVSTIMPKFSSDTVCKYLKKNKINCIIGIPTLYQALLKNKKFKGKRLKNLHVCFVGGDGGNQKVFDEFNARMKENGSGAKLFEGYGLTETVTVSNVNTFRYNKVGTVGVSLPITKTQIIDENKNVLPPLESGEICISGTTLMNGYRFGNEEYPIYKDKDGIMWLRTGDLGYLDKDGFLFFKQRIKRLIKVNGINIYPSDVEKVVQKIKGVKECAVISLKDEERGHMVGVYIVGDASAIDVDALKDAISRECSIYARPKEVYFVKELPHTLIGKVDYKVLEKRHEHE</sequence>